<accession>A0A106QC27</accession>
<sequence>MTSFQKFFVKGYRWLAVLLLGSVLLAAASYFSMVLIYGVNSSWGAPVIMSKSSPRIVAMTAEVFRARQALDTLKIQLGGSKDSREALVTQKEWLTDLIGRYEQSLQVQKREDMVATGKLGRLVGEKRGVDAKTAEVVKANRVLAQSIDKELQAGLITQEAATRARAQMVSAEASLNTGRIGTAALEQQVAELNYGIKTIDGAATSPKALESLARLNVIKRELSEVELKLKQLDQEVAIKTAEAKELEGMLTKLTSSPYYVAAYSEQSIHQFAFVPYENEDSAKVGAPVYSCYFEVVLCSKVGSIKAVTKDEEKGRHPVFQRDIRGFLVDLELTDEKAAKEHVLFFGGRPLLFL</sequence>
<organism evidence="2 3">
    <name type="scientific">Burkholderia ubonensis</name>
    <dbReference type="NCBI Taxonomy" id="101571"/>
    <lineage>
        <taxon>Bacteria</taxon>
        <taxon>Pseudomonadati</taxon>
        <taxon>Pseudomonadota</taxon>
        <taxon>Betaproteobacteria</taxon>
        <taxon>Burkholderiales</taxon>
        <taxon>Burkholderiaceae</taxon>
        <taxon>Burkholderia</taxon>
        <taxon>Burkholderia cepacia complex</taxon>
    </lineage>
</organism>
<evidence type="ECO:0000313" key="2">
    <source>
        <dbReference type="EMBL" id="KWA84229.1"/>
    </source>
</evidence>
<feature type="coiled-coil region" evidence="1">
    <location>
        <begin position="215"/>
        <end position="249"/>
    </location>
</feature>
<dbReference type="AlphaFoldDB" id="A0A106QC27"/>
<dbReference type="EMBL" id="LPHD01000049">
    <property type="protein sequence ID" value="KWA84229.1"/>
    <property type="molecule type" value="Genomic_DNA"/>
</dbReference>
<evidence type="ECO:0000256" key="1">
    <source>
        <dbReference type="SAM" id="Coils"/>
    </source>
</evidence>
<keyword evidence="1" id="KW-0175">Coiled coil</keyword>
<proteinExistence type="predicted"/>
<name>A0A106QC27_9BURK</name>
<comment type="caution">
    <text evidence="2">The sequence shown here is derived from an EMBL/GenBank/DDBJ whole genome shotgun (WGS) entry which is preliminary data.</text>
</comment>
<evidence type="ECO:0000313" key="3">
    <source>
        <dbReference type="Proteomes" id="UP000060630"/>
    </source>
</evidence>
<dbReference type="RefSeq" id="WP_060192627.1">
    <property type="nucleotide sequence ID" value="NZ_LPHD01000049.1"/>
</dbReference>
<gene>
    <name evidence="2" type="ORF">WL29_22985</name>
</gene>
<protein>
    <submittedName>
        <fullName evidence="2">Uncharacterized protein</fullName>
    </submittedName>
</protein>
<reference evidence="2 3" key="1">
    <citation type="submission" date="2015-11" db="EMBL/GenBank/DDBJ databases">
        <title>Expanding the genomic diversity of Burkholderia species for the development of highly accurate diagnostics.</title>
        <authorList>
            <person name="Sahl J."/>
            <person name="Keim P."/>
            <person name="Wagner D."/>
        </authorList>
    </citation>
    <scope>NUCLEOTIDE SEQUENCE [LARGE SCALE GENOMIC DNA]</scope>
    <source>
        <strain evidence="2 3">MSMB2087WGS</strain>
    </source>
</reference>
<dbReference type="Proteomes" id="UP000060630">
    <property type="component" value="Unassembled WGS sequence"/>
</dbReference>